<evidence type="ECO:0000313" key="3">
    <source>
        <dbReference type="Proteomes" id="UP001308179"/>
    </source>
</evidence>
<dbReference type="EMBL" id="JAVRRR010000135">
    <property type="protein sequence ID" value="KAK5145661.1"/>
    <property type="molecule type" value="Genomic_DNA"/>
</dbReference>
<evidence type="ECO:0000313" key="2">
    <source>
        <dbReference type="EMBL" id="KAK5145661.1"/>
    </source>
</evidence>
<dbReference type="Proteomes" id="UP001308179">
    <property type="component" value="Unassembled WGS sequence"/>
</dbReference>
<organism evidence="2 3">
    <name type="scientific">Rachicladosporium monterosium</name>
    <dbReference type="NCBI Taxonomy" id="1507873"/>
    <lineage>
        <taxon>Eukaryota</taxon>
        <taxon>Fungi</taxon>
        <taxon>Dikarya</taxon>
        <taxon>Ascomycota</taxon>
        <taxon>Pezizomycotina</taxon>
        <taxon>Dothideomycetes</taxon>
        <taxon>Dothideomycetidae</taxon>
        <taxon>Cladosporiales</taxon>
        <taxon>Cladosporiaceae</taxon>
        <taxon>Rachicladosporium</taxon>
    </lineage>
</organism>
<feature type="region of interest" description="Disordered" evidence="1">
    <location>
        <begin position="1"/>
        <end position="27"/>
    </location>
</feature>
<comment type="caution">
    <text evidence="2">The sequence shown here is derived from an EMBL/GenBank/DDBJ whole genome shotgun (WGS) entry which is preliminary data.</text>
</comment>
<protein>
    <submittedName>
        <fullName evidence="2">Uncharacterized protein</fullName>
    </submittedName>
</protein>
<sequence length="301" mass="33710">MFPCEIAETHDLSSPRTAFPASEANPDPAASELFRTLHTLGQQHSAVQEKLQQTSAPSEVLSWLERTPWMKYTAGHRLCWVAPLDAHVTSADSPALATGASAMDRLVGAAYRAVWDDRINFFGLRCISSFLPRREMYSQPLLVKLHDATYKRRWGCQADIDVNVESEPYFAGHIDDACLDLCIALLQHDLRGDRIGIDECNGTFQEAQNYTPLPSGFIKISQMLVLLKALRAAKTDSADEPLETLDGMREEFMTIGCRSPLSWAVQLRSFGKQIRESTTSIGYIEWSEDERKVFYACRAAS</sequence>
<reference evidence="2 3" key="1">
    <citation type="submission" date="2023-08" db="EMBL/GenBank/DDBJ databases">
        <title>Black Yeasts Isolated from many extreme environments.</title>
        <authorList>
            <person name="Coleine C."/>
            <person name="Stajich J.E."/>
            <person name="Selbmann L."/>
        </authorList>
    </citation>
    <scope>NUCLEOTIDE SEQUENCE [LARGE SCALE GENOMIC DNA]</scope>
    <source>
        <strain evidence="2 3">CCFEE 5386</strain>
    </source>
</reference>
<name>A0ABR0L9T9_9PEZI</name>
<accession>A0ABR0L9T9</accession>
<gene>
    <name evidence="2" type="ORF">LTR32_002634</name>
</gene>
<keyword evidence="3" id="KW-1185">Reference proteome</keyword>
<evidence type="ECO:0000256" key="1">
    <source>
        <dbReference type="SAM" id="MobiDB-lite"/>
    </source>
</evidence>
<proteinExistence type="predicted"/>